<keyword evidence="3" id="KW-1185">Reference proteome</keyword>
<organism evidence="2 3">
    <name type="scientific">Lentzea miocenica</name>
    <dbReference type="NCBI Taxonomy" id="3095431"/>
    <lineage>
        <taxon>Bacteria</taxon>
        <taxon>Bacillati</taxon>
        <taxon>Actinomycetota</taxon>
        <taxon>Actinomycetes</taxon>
        <taxon>Pseudonocardiales</taxon>
        <taxon>Pseudonocardiaceae</taxon>
        <taxon>Lentzea</taxon>
    </lineage>
</organism>
<dbReference type="SUPFAM" id="SSF48452">
    <property type="entry name" value="TPR-like"/>
    <property type="match status" value="1"/>
</dbReference>
<gene>
    <name evidence="2" type="ORF">SK803_34320</name>
</gene>
<sequence>MPPSANSSAKKIFGSYSGPALPRMEQILRRLKDKGYDTYIDRQGNRLGDPVSAKIESELQTSTICLVYYSERYGSRHACQFELMQVLSAERRAGGVARTLVINPEVNKEHIHPAVLKDRIFAPDNGSEAALAHIVEEVEARLAQLTGTYQGIDFSTLPRMVGGRPGVTPRVRRYSAMWRLERALHAQRYRLTHQPTNGIAVLTGLRGTGKTSLADDYVMHFAHEYQVVIPVDLAYAAGVTAQSALREAVTDANNKLQTSKGHALVVIDNVPAGVPPDFFTTSFDSPDVLLLIITEHTEYAPLGQEVRLGGLTDDEALELFYRLHRFDRDDATIDQVRQLAAAVNNHAMAVSLLAASATVRRGLTTLTEHVGRVLDGSSDTMTKLSDLFADRLNAVDDDYQRAVLRVLAACGPADVPARQIRHVLAKLGMDESRVVAALDSLQATMLVSAEDGVWHAHGLVRQAVRRHLGAKAVDWLASTYAGDLVDMLRVGRSRHDTRDWKLLVRHARHLVDQPAVAESTVKEMLPLIARELREEGYPASAARLLDRLFASGVSDPRLVIEAASDNYDAGQYEECLALTSKALTSGSTRANVLLSCVCAAALDALGRFTEAEPYWRRAVEPSDPDVLAESERVKVRLRWIRGQRLRGILKENLSELENVRAAATRLPEALGLLALIELAHIELATDSQDKARAHARQVLDHYQNKGQQHHAAAIEAEYVLATAQLRLQFTELKATPNRWAEAEATLRRLAGKLEAELGARNLDVLACKVNIDFALISQGEAKKALASTSALLPVLLGKLDEHHPIVLREYYVHGLAHQQLRDFDKGVEVLGRAHRGQLAALGIAHPETLQTQFEFAMALKLRDRDGDSKRANALVDEVAERAKLITGWRNDLPWQAFTAATLARYFPAAGLRWAHWLNHKHKW</sequence>
<dbReference type="SUPFAM" id="SSF52540">
    <property type="entry name" value="P-loop containing nucleoside triphosphate hydrolases"/>
    <property type="match status" value="1"/>
</dbReference>
<protein>
    <submittedName>
        <fullName evidence="2">TIR domain-containing protein</fullName>
    </submittedName>
</protein>
<dbReference type="InterPro" id="IPR027417">
    <property type="entry name" value="P-loop_NTPase"/>
</dbReference>
<name>A0ABU4TAV5_9PSEU</name>
<dbReference type="Gene3D" id="1.25.40.10">
    <property type="entry name" value="Tetratricopeptide repeat domain"/>
    <property type="match status" value="2"/>
</dbReference>
<accession>A0ABU4TAV5</accession>
<feature type="domain" description="TIR" evidence="1">
    <location>
        <begin position="12"/>
        <end position="113"/>
    </location>
</feature>
<evidence type="ECO:0000313" key="2">
    <source>
        <dbReference type="EMBL" id="MDX8035313.1"/>
    </source>
</evidence>
<reference evidence="2 3" key="1">
    <citation type="submission" date="2023-11" db="EMBL/GenBank/DDBJ databases">
        <title>Lentzea sokolovensis, sp. nov., Lentzea kristufkii, sp. nov., and Lentzea miocenensis, sp. nov., rare actinobacteria from Sokolov Coal Basin, Miocene lacustrine sediment, Czech Republic.</title>
        <authorList>
            <person name="Lara A."/>
            <person name="Kotroba L."/>
            <person name="Nouioui I."/>
            <person name="Neumann-Schaal M."/>
            <person name="Mast Y."/>
            <person name="Chronakova A."/>
        </authorList>
    </citation>
    <scope>NUCLEOTIDE SEQUENCE [LARGE SCALE GENOMIC DNA]</scope>
    <source>
        <strain evidence="2 3">BCCO 10_0856</strain>
    </source>
</reference>
<dbReference type="EMBL" id="JAXAVW010000033">
    <property type="protein sequence ID" value="MDX8035313.1"/>
    <property type="molecule type" value="Genomic_DNA"/>
</dbReference>
<dbReference type="Gene3D" id="3.40.50.10140">
    <property type="entry name" value="Toll/interleukin-1 receptor homology (TIR) domain"/>
    <property type="match status" value="1"/>
</dbReference>
<dbReference type="RefSeq" id="WP_319970335.1">
    <property type="nucleotide sequence ID" value="NZ_JAXAVW010000033.1"/>
</dbReference>
<dbReference type="InterPro" id="IPR000157">
    <property type="entry name" value="TIR_dom"/>
</dbReference>
<evidence type="ECO:0000313" key="3">
    <source>
        <dbReference type="Proteomes" id="UP001285521"/>
    </source>
</evidence>
<comment type="caution">
    <text evidence="2">The sequence shown here is derived from an EMBL/GenBank/DDBJ whole genome shotgun (WGS) entry which is preliminary data.</text>
</comment>
<proteinExistence type="predicted"/>
<dbReference type="Proteomes" id="UP001285521">
    <property type="component" value="Unassembled WGS sequence"/>
</dbReference>
<dbReference type="InterPro" id="IPR035897">
    <property type="entry name" value="Toll_tir_struct_dom_sf"/>
</dbReference>
<dbReference type="Pfam" id="PF13676">
    <property type="entry name" value="TIR_2"/>
    <property type="match status" value="1"/>
</dbReference>
<evidence type="ECO:0000259" key="1">
    <source>
        <dbReference type="Pfam" id="PF13676"/>
    </source>
</evidence>
<dbReference type="SUPFAM" id="SSF52200">
    <property type="entry name" value="Toll/Interleukin receptor TIR domain"/>
    <property type="match status" value="1"/>
</dbReference>
<dbReference type="InterPro" id="IPR011990">
    <property type="entry name" value="TPR-like_helical_dom_sf"/>
</dbReference>